<proteinExistence type="predicted"/>
<dbReference type="Proteomes" id="UP000224252">
    <property type="component" value="Segment"/>
</dbReference>
<protein>
    <submittedName>
        <fullName evidence="1">Uncharacterized protein</fullName>
    </submittedName>
</protein>
<evidence type="ECO:0000313" key="1">
    <source>
        <dbReference type="EMBL" id="ASV45073.1"/>
    </source>
</evidence>
<reference evidence="1 2" key="1">
    <citation type="submission" date="2017-08" db="EMBL/GenBank/DDBJ databases">
        <authorList>
            <person name="de Groot N.N."/>
        </authorList>
    </citation>
    <scope>NUCLEOTIDE SEQUENCE [LARGE SCALE GENOMIC DNA]</scope>
</reference>
<evidence type="ECO:0000313" key="2">
    <source>
        <dbReference type="Proteomes" id="UP000224252"/>
    </source>
</evidence>
<keyword evidence="2" id="KW-1185">Reference proteome</keyword>
<accession>A0A248SLC3</accession>
<dbReference type="EMBL" id="MF612073">
    <property type="protein sequence ID" value="ASV45073.1"/>
    <property type="molecule type" value="Genomic_DNA"/>
</dbReference>
<sequence length="243" mass="28240">MEFAKQFNEAAQKAVLTKIESGEWVNFPWMEALVKRSVRTMLTTEAAISVDRMPFIPECKGIDGLFHADGTPLDLNRVLREKEAAKNNRPIGGVVEVPDSFESDSFAHEDGYDWRIMVSDRNKNHRNSWVENFSRPPTQEEFDHQFRHFQARTHYVHVNQWVNGNWTTITADYVPGWNKEKPEETFTATDEWPEGKKYRIRFHDQRIGRENYVYFDGKPGGIVLAKYHSAKCFAVVESRPEGI</sequence>
<gene>
    <name evidence="1" type="ORF">SopranoGao_50</name>
</gene>
<organism evidence="1 2">
    <name type="scientific">Klebsiella phage SopranoGao</name>
    <dbReference type="NCBI Taxonomy" id="2026944"/>
    <lineage>
        <taxon>Viruses</taxon>
        <taxon>Duplodnaviria</taxon>
        <taxon>Heunggongvirae</taxon>
        <taxon>Uroviricota</taxon>
        <taxon>Caudoviricetes</taxon>
        <taxon>Lastavirus</taxon>
        <taxon>Lastavirus sopranogao</taxon>
    </lineage>
</organism>
<name>A0A248SLC3_9CAUD</name>